<protein>
    <submittedName>
        <fullName evidence="1">Uncharacterized protein</fullName>
    </submittedName>
</protein>
<reference evidence="1" key="1">
    <citation type="submission" date="2015-04" db="UniProtKB">
        <authorList>
            <consortium name="EnsemblPlants"/>
        </authorList>
    </citation>
    <scope>IDENTIFICATION</scope>
</reference>
<dbReference type="HOGENOM" id="CLU_1356587_0_0_1"/>
<organism evidence="1">
    <name type="scientific">Oryza punctata</name>
    <name type="common">Red rice</name>
    <dbReference type="NCBI Taxonomy" id="4537"/>
    <lineage>
        <taxon>Eukaryota</taxon>
        <taxon>Viridiplantae</taxon>
        <taxon>Streptophyta</taxon>
        <taxon>Embryophyta</taxon>
        <taxon>Tracheophyta</taxon>
        <taxon>Spermatophyta</taxon>
        <taxon>Magnoliopsida</taxon>
        <taxon>Liliopsida</taxon>
        <taxon>Poales</taxon>
        <taxon>Poaceae</taxon>
        <taxon>BOP clade</taxon>
        <taxon>Oryzoideae</taxon>
        <taxon>Oryzeae</taxon>
        <taxon>Oryzinae</taxon>
        <taxon>Oryza</taxon>
    </lineage>
</organism>
<accession>A0A0E0MEA8</accession>
<keyword evidence="2" id="KW-1185">Reference proteome</keyword>
<dbReference type="Gene3D" id="1.25.70.10">
    <property type="entry name" value="Transcription termination factor 3, mitochondrial"/>
    <property type="match status" value="1"/>
</dbReference>
<evidence type="ECO:0000313" key="1">
    <source>
        <dbReference type="EnsemblPlants" id="OPUNC11G08000.1"/>
    </source>
</evidence>
<dbReference type="EnsemblPlants" id="OPUNC11G08000.1">
    <property type="protein sequence ID" value="OPUNC11G08000.1"/>
    <property type="gene ID" value="OPUNC11G08000"/>
</dbReference>
<dbReference type="Proteomes" id="UP000026962">
    <property type="component" value="Chromosome 11"/>
</dbReference>
<dbReference type="Gramene" id="OPUNC11G08000.1">
    <property type="protein sequence ID" value="OPUNC11G08000.1"/>
    <property type="gene ID" value="OPUNC11G08000"/>
</dbReference>
<reference evidence="1" key="2">
    <citation type="submission" date="2018-05" db="EMBL/GenBank/DDBJ databases">
        <title>OpunRS2 (Oryza punctata Reference Sequence Version 2).</title>
        <authorList>
            <person name="Zhang J."/>
            <person name="Kudrna D."/>
            <person name="Lee S."/>
            <person name="Talag J."/>
            <person name="Welchert J."/>
            <person name="Wing R.A."/>
        </authorList>
    </citation>
    <scope>NUCLEOTIDE SEQUENCE [LARGE SCALE GENOMIC DNA]</scope>
</reference>
<sequence length="202" mass="22026">MATGEENGGATCGQRQRAHHVVVASFSLPSTPPSSSLSQRSPPPVGAALKLVVRRAEQELGVPTSSWAFKDAVCTVARNNKGTMVARMEFLSGTLGCSVDKLRSTISRKPSILGFSEKTLCGKIEFSLTRVQLEPEYIIQRPRGTLIARECSSWARRCLCRCSCREIACPGLIQHVQKTDIGGQLSLWLYSYCNTSSSEVVF</sequence>
<proteinExistence type="predicted"/>
<dbReference type="AlphaFoldDB" id="A0A0E0MEA8"/>
<dbReference type="InterPro" id="IPR038538">
    <property type="entry name" value="MTERF_sf"/>
</dbReference>
<name>A0A0E0MEA8_ORYPU</name>
<evidence type="ECO:0000313" key="2">
    <source>
        <dbReference type="Proteomes" id="UP000026962"/>
    </source>
</evidence>